<organism evidence="1 2">
    <name type="scientific">Candidatus Enterocloster excrementipullorum</name>
    <dbReference type="NCBI Taxonomy" id="2838559"/>
    <lineage>
        <taxon>Bacteria</taxon>
        <taxon>Bacillati</taxon>
        <taxon>Bacillota</taxon>
        <taxon>Clostridia</taxon>
        <taxon>Lachnospirales</taxon>
        <taxon>Lachnospiraceae</taxon>
        <taxon>Enterocloster</taxon>
    </lineage>
</organism>
<dbReference type="InterPro" id="IPR010033">
    <property type="entry name" value="HAD_SF_ppase_IIIC"/>
</dbReference>
<gene>
    <name evidence="1" type="ORF">H9704_10125</name>
</gene>
<dbReference type="AlphaFoldDB" id="A0A9D2N153"/>
<dbReference type="SUPFAM" id="SSF56784">
    <property type="entry name" value="HAD-like"/>
    <property type="match status" value="1"/>
</dbReference>
<dbReference type="Gene3D" id="3.40.50.1110">
    <property type="entry name" value="SGNH hydrolase"/>
    <property type="match status" value="1"/>
</dbReference>
<dbReference type="InterPro" id="IPR036514">
    <property type="entry name" value="SGNH_hydro_sf"/>
</dbReference>
<dbReference type="InterPro" id="IPR036412">
    <property type="entry name" value="HAD-like_sf"/>
</dbReference>
<protein>
    <submittedName>
        <fullName evidence="1">HAD-IIIC family phosphatase</fullName>
    </submittedName>
</protein>
<dbReference type="EMBL" id="DWWT01000049">
    <property type="protein sequence ID" value="HJC06492.1"/>
    <property type="molecule type" value="Genomic_DNA"/>
</dbReference>
<dbReference type="InterPro" id="IPR016181">
    <property type="entry name" value="Acyl_CoA_acyltransferase"/>
</dbReference>
<dbReference type="Proteomes" id="UP000823910">
    <property type="component" value="Unassembled WGS sequence"/>
</dbReference>
<comment type="caution">
    <text evidence="1">The sequence shown here is derived from an EMBL/GenBank/DDBJ whole genome shotgun (WGS) entry which is preliminary data.</text>
</comment>
<dbReference type="Gene3D" id="3.40.50.1000">
    <property type="entry name" value="HAD superfamily/HAD-like"/>
    <property type="match status" value="1"/>
</dbReference>
<dbReference type="SUPFAM" id="SSF55729">
    <property type="entry name" value="Acyl-CoA N-acyltransferases (Nat)"/>
    <property type="match status" value="1"/>
</dbReference>
<dbReference type="NCBIfam" id="TIGR01686">
    <property type="entry name" value="FkbH"/>
    <property type="match status" value="1"/>
</dbReference>
<dbReference type="InterPro" id="IPR023214">
    <property type="entry name" value="HAD_sf"/>
</dbReference>
<proteinExistence type="predicted"/>
<dbReference type="InterPro" id="IPR010037">
    <property type="entry name" value="FkbH_domain"/>
</dbReference>
<reference evidence="1" key="1">
    <citation type="journal article" date="2021" name="PeerJ">
        <title>Extensive microbial diversity within the chicken gut microbiome revealed by metagenomics and culture.</title>
        <authorList>
            <person name="Gilroy R."/>
            <person name="Ravi A."/>
            <person name="Getino M."/>
            <person name="Pursley I."/>
            <person name="Horton D.L."/>
            <person name="Alikhan N.F."/>
            <person name="Baker D."/>
            <person name="Gharbi K."/>
            <person name="Hall N."/>
            <person name="Watson M."/>
            <person name="Adriaenssens E.M."/>
            <person name="Foster-Nyarko E."/>
            <person name="Jarju S."/>
            <person name="Secka A."/>
            <person name="Antonio M."/>
            <person name="Oren A."/>
            <person name="Chaudhuri R.R."/>
            <person name="La Ragione R."/>
            <person name="Hildebrand F."/>
            <person name="Pallen M.J."/>
        </authorList>
    </citation>
    <scope>NUCLEOTIDE SEQUENCE</scope>
    <source>
        <strain evidence="1">CHK180-15479</strain>
    </source>
</reference>
<name>A0A9D2N153_9FIRM</name>
<evidence type="ECO:0000313" key="2">
    <source>
        <dbReference type="Proteomes" id="UP000823910"/>
    </source>
</evidence>
<dbReference type="NCBIfam" id="TIGR01681">
    <property type="entry name" value="HAD-SF-IIIC"/>
    <property type="match status" value="1"/>
</dbReference>
<accession>A0A9D2N153</accession>
<reference evidence="1" key="2">
    <citation type="submission" date="2021-04" db="EMBL/GenBank/DDBJ databases">
        <authorList>
            <person name="Gilroy R."/>
        </authorList>
    </citation>
    <scope>NUCLEOTIDE SEQUENCE</scope>
    <source>
        <strain evidence="1">CHK180-15479</strain>
    </source>
</reference>
<sequence length="603" mass="68833">MKELEYPFDGAKLLQRKKSLKKALLSDGRDRIRKKIAVLGGSTTHDLVLMLELFLLDQGIEPEFYQSEYNRYYEDGVFGTPALDSFGPDLIYIHTTCRNIPDTVYPGPEDGPQQVQEKRAGAWKHFHHLWECLEKRFHCPIIQNNFEKPPYRLLGNMDAWDCRGREHFLAQLNEQFAGYAREHGNFYIQDIDWLAAAVGLGVWHDPLYWHMYKYSPAVPAVPELAFNLSNMIKAIFGKNKKALVLDLDNTLWGGVVGDDGPENIAIGQETGLAQVYSEFQQYLKAMKKQGILLNIDSKNEMENALAGLSRPDSVLRPEDFIVIKANWEPKDRNLAEIAGELNIGTDALVFVDDNPAERSRVSQAGLGAAVPEMTEGHEAQPERYISILDRSGFFEPVSLSREDLDRSSMYQANTQRKRQEQAFADYGEYLRSLEMRAEVGKFVPEYMDRIAQLTNKSNQFNLTTRRYTRGELEQLAADAGYLTLYGKLSDRFGDNGVVSVILGRQEEDSLHIELWLMSCRVLKRGMEQAMLDTLAEQAGRRGVKRLVGYYYPTPKNGMVREFYREMGFSLVSEDAQGNTRWKLDLAGYEPKNEVIAIERRESV</sequence>
<evidence type="ECO:0000313" key="1">
    <source>
        <dbReference type="EMBL" id="HJC06492.1"/>
    </source>
</evidence>